<evidence type="ECO:0000313" key="1">
    <source>
        <dbReference type="EnsemblProtists" id="PYU1_T014027"/>
    </source>
</evidence>
<reference evidence="2" key="2">
    <citation type="submission" date="2010-04" db="EMBL/GenBank/DDBJ databases">
        <authorList>
            <person name="Buell R."/>
            <person name="Hamilton J."/>
            <person name="Hostetler J."/>
        </authorList>
    </citation>
    <scope>NUCLEOTIDE SEQUENCE [LARGE SCALE GENOMIC DNA]</scope>
    <source>
        <strain evidence="2">DAOM:BR144</strain>
    </source>
</reference>
<reference evidence="1" key="3">
    <citation type="submission" date="2015-02" db="UniProtKB">
        <authorList>
            <consortium name="EnsemblProtists"/>
        </authorList>
    </citation>
    <scope>IDENTIFICATION</scope>
    <source>
        <strain evidence="1">DAOM BR144</strain>
    </source>
</reference>
<dbReference type="VEuPathDB" id="FungiDB:PYU1_G013998"/>
<dbReference type="AlphaFoldDB" id="K3X9X8"/>
<dbReference type="EnsemblProtists" id="PYU1_T014027">
    <property type="protein sequence ID" value="PYU1_T014027"/>
    <property type="gene ID" value="PYU1_G013998"/>
</dbReference>
<accession>K3X9X8</accession>
<reference evidence="2" key="1">
    <citation type="journal article" date="2010" name="Genome Biol.">
        <title>Genome sequence of the necrotrophic plant pathogen Pythium ultimum reveals original pathogenicity mechanisms and effector repertoire.</title>
        <authorList>
            <person name="Levesque C.A."/>
            <person name="Brouwer H."/>
            <person name="Cano L."/>
            <person name="Hamilton J.P."/>
            <person name="Holt C."/>
            <person name="Huitema E."/>
            <person name="Raffaele S."/>
            <person name="Robideau G.P."/>
            <person name="Thines M."/>
            <person name="Win J."/>
            <person name="Zerillo M.M."/>
            <person name="Beakes G.W."/>
            <person name="Boore J.L."/>
            <person name="Busam D."/>
            <person name="Dumas B."/>
            <person name="Ferriera S."/>
            <person name="Fuerstenberg S.I."/>
            <person name="Gachon C.M."/>
            <person name="Gaulin E."/>
            <person name="Govers F."/>
            <person name="Grenville-Briggs L."/>
            <person name="Horner N."/>
            <person name="Hostetler J."/>
            <person name="Jiang R.H."/>
            <person name="Johnson J."/>
            <person name="Krajaejun T."/>
            <person name="Lin H."/>
            <person name="Meijer H.J."/>
            <person name="Moore B."/>
            <person name="Morris P."/>
            <person name="Phuntmart V."/>
            <person name="Puiu D."/>
            <person name="Shetty J."/>
            <person name="Stajich J.E."/>
            <person name="Tripathy S."/>
            <person name="Wawra S."/>
            <person name="van West P."/>
            <person name="Whitty B.R."/>
            <person name="Coutinho P.M."/>
            <person name="Henrissat B."/>
            <person name="Martin F."/>
            <person name="Thomas P.D."/>
            <person name="Tyler B.M."/>
            <person name="De Vries R.P."/>
            <person name="Kamoun S."/>
            <person name="Yandell M."/>
            <person name="Tisserat N."/>
            <person name="Buell C.R."/>
        </authorList>
    </citation>
    <scope>NUCLEOTIDE SEQUENCE</scope>
    <source>
        <strain evidence="2">DAOM:BR144</strain>
    </source>
</reference>
<dbReference type="Proteomes" id="UP000019132">
    <property type="component" value="Unassembled WGS sequence"/>
</dbReference>
<proteinExistence type="predicted"/>
<dbReference type="STRING" id="431595.K3X9X8"/>
<keyword evidence="2" id="KW-1185">Reference proteome</keyword>
<dbReference type="InParanoid" id="K3X9X8"/>
<protein>
    <submittedName>
        <fullName evidence="1">Uncharacterized protein</fullName>
    </submittedName>
</protein>
<organism evidence="1 2">
    <name type="scientific">Globisporangium ultimum (strain ATCC 200006 / CBS 805.95 / DAOM BR144)</name>
    <name type="common">Pythium ultimum</name>
    <dbReference type="NCBI Taxonomy" id="431595"/>
    <lineage>
        <taxon>Eukaryota</taxon>
        <taxon>Sar</taxon>
        <taxon>Stramenopiles</taxon>
        <taxon>Oomycota</taxon>
        <taxon>Peronosporomycetes</taxon>
        <taxon>Pythiales</taxon>
        <taxon>Pythiaceae</taxon>
        <taxon>Globisporangium</taxon>
    </lineage>
</organism>
<name>K3X9X8_GLOUD</name>
<sequence>MDSQPFIGDFGMGVPNDNRYMNQFNLGGNVMDLNTTGLDFSSGMMMMESTSMLGGSAGSSAAAGMIDFPDELNSPTGASSSA</sequence>
<dbReference type="EMBL" id="GL376616">
    <property type="status" value="NOT_ANNOTATED_CDS"/>
    <property type="molecule type" value="Genomic_DNA"/>
</dbReference>
<evidence type="ECO:0000313" key="2">
    <source>
        <dbReference type="Proteomes" id="UP000019132"/>
    </source>
</evidence>
<dbReference type="HOGENOM" id="CLU_2565503_0_0_1"/>
<dbReference type="eggNOG" id="ENOG502RWID">
    <property type="taxonomic scope" value="Eukaryota"/>
</dbReference>